<feature type="compositionally biased region" description="Basic and acidic residues" evidence="1">
    <location>
        <begin position="140"/>
        <end position="153"/>
    </location>
</feature>
<dbReference type="InterPro" id="IPR025659">
    <property type="entry name" value="Tubby-like_C"/>
</dbReference>
<dbReference type="EMBL" id="JAPFFF010000002">
    <property type="protein sequence ID" value="KAK8897337.1"/>
    <property type="molecule type" value="Genomic_DNA"/>
</dbReference>
<evidence type="ECO:0000313" key="3">
    <source>
        <dbReference type="EMBL" id="KAK8897337.1"/>
    </source>
</evidence>
<keyword evidence="2" id="KW-0472">Membrane</keyword>
<feature type="compositionally biased region" description="Basic and acidic residues" evidence="1">
    <location>
        <begin position="97"/>
        <end position="116"/>
    </location>
</feature>
<dbReference type="Proteomes" id="UP001470230">
    <property type="component" value="Unassembled WGS sequence"/>
</dbReference>
<feature type="region of interest" description="Disordered" evidence="1">
    <location>
        <begin position="19"/>
        <end position="49"/>
    </location>
</feature>
<gene>
    <name evidence="3" type="ORF">M9Y10_015279</name>
</gene>
<accession>A0ABR2L1X8</accession>
<feature type="region of interest" description="Disordered" evidence="1">
    <location>
        <begin position="75"/>
        <end position="160"/>
    </location>
</feature>
<evidence type="ECO:0000313" key="4">
    <source>
        <dbReference type="Proteomes" id="UP001470230"/>
    </source>
</evidence>
<protein>
    <recommendedName>
        <fullName evidence="5">Tubby C-terminal domain-containing protein</fullName>
    </recommendedName>
</protein>
<organism evidence="3 4">
    <name type="scientific">Tritrichomonas musculus</name>
    <dbReference type="NCBI Taxonomy" id="1915356"/>
    <lineage>
        <taxon>Eukaryota</taxon>
        <taxon>Metamonada</taxon>
        <taxon>Parabasalia</taxon>
        <taxon>Tritrichomonadida</taxon>
        <taxon>Tritrichomonadidae</taxon>
        <taxon>Tritrichomonas</taxon>
    </lineage>
</organism>
<keyword evidence="4" id="KW-1185">Reference proteome</keyword>
<keyword evidence="2" id="KW-0812">Transmembrane</keyword>
<name>A0ABR2L1X8_9EUKA</name>
<feature type="compositionally biased region" description="Basic residues" evidence="1">
    <location>
        <begin position="77"/>
        <end position="88"/>
    </location>
</feature>
<reference evidence="3 4" key="1">
    <citation type="submission" date="2024-04" db="EMBL/GenBank/DDBJ databases">
        <title>Tritrichomonas musculus Genome.</title>
        <authorList>
            <person name="Alves-Ferreira E."/>
            <person name="Grigg M."/>
            <person name="Lorenzi H."/>
            <person name="Galac M."/>
        </authorList>
    </citation>
    <scope>NUCLEOTIDE SEQUENCE [LARGE SCALE GENOMIC DNA]</scope>
    <source>
        <strain evidence="3 4">EAF2021</strain>
    </source>
</reference>
<dbReference type="Gene3D" id="3.20.90.10">
    <property type="entry name" value="Tubby Protein, Chain A"/>
    <property type="match status" value="1"/>
</dbReference>
<evidence type="ECO:0000256" key="1">
    <source>
        <dbReference type="SAM" id="MobiDB-lite"/>
    </source>
</evidence>
<comment type="caution">
    <text evidence="3">The sequence shown here is derived from an EMBL/GenBank/DDBJ whole genome shotgun (WGS) entry which is preliminary data.</text>
</comment>
<evidence type="ECO:0008006" key="5">
    <source>
        <dbReference type="Google" id="ProtNLM"/>
    </source>
</evidence>
<feature type="transmembrane region" description="Helical" evidence="2">
    <location>
        <begin position="463"/>
        <end position="482"/>
    </location>
</feature>
<evidence type="ECO:0000256" key="2">
    <source>
        <dbReference type="SAM" id="Phobius"/>
    </source>
</evidence>
<sequence>MKHLYTITFDSDYSSDEEEVNSISHLPPKVPNSLNSNSRISPFPKSTPVKITTRNLSEEAEMQNLQLPEDEYSKSIEHKKKQHSKCSHCKSNNTKSDSLDHIENQKIFNKDPTKEENEYDIDNNDNNNNEETKNITQSKTYEHNHSSYSKHDPSNQQDLQKKAVRRPLMHRPMHPKISNDLAEADILNDDNHDLSSNNNNNQINISVAGDKNNSVDLISENNMNIDPKQKNTSSTNIQLKETINTSAYLSNGFPSQLGDPLHFSIIRVSKSKAIFNRKTSFIFSDNENRCFFEAKSEKSSPTILNITKSSSHDQANSQLNEDSSAHQIGVMICSPEMESFSLRLNNQYGREIMSARVDSKKFKNSSSSSFLDHNSHFSPSTGSELNPNFDLNGVLRLLKINFFFEPSDKKEKRLQNAESFGVTLDYGERNVLQSTKNFLLMDNFKREFVAVRKIEKNQLCVDFQPIITPLCAFAIGLIAFLYKV</sequence>
<proteinExistence type="predicted"/>
<keyword evidence="2" id="KW-1133">Transmembrane helix</keyword>